<dbReference type="AlphaFoldDB" id="A0AB35I017"/>
<accession>A0AB35I017</accession>
<proteinExistence type="predicted"/>
<evidence type="ECO:0000256" key="1">
    <source>
        <dbReference type="SAM" id="Phobius"/>
    </source>
</evidence>
<dbReference type="RefSeq" id="WP_074903552.1">
    <property type="nucleotide sequence ID" value="NZ_FOKT01000007.1"/>
</dbReference>
<sequence length="133" mass="14043">MNSYLTGGSAVNWLPSRSFEGVSTFSSTTRRSALLLALCVCGFVVTLTYTAIGVALPEISTELGAERVAATWVINTFILVFDSCVVAAGTACALVFVRKIGVNVLLGPDVLAIYSSTFQWTFLTLAAVVTPVL</sequence>
<comment type="caution">
    <text evidence="2">The sequence shown here is derived from an EMBL/GenBank/DDBJ whole genome shotgun (WGS) entry which is preliminary data.</text>
</comment>
<gene>
    <name evidence="2" type="ORF">OQJ68_13935</name>
</gene>
<evidence type="ECO:0000313" key="2">
    <source>
        <dbReference type="EMBL" id="MCX2802890.1"/>
    </source>
</evidence>
<dbReference type="InterPro" id="IPR036259">
    <property type="entry name" value="MFS_trans_sf"/>
</dbReference>
<organism evidence="2 3">
    <name type="scientific">Microbulbifer thermotolerans</name>
    <dbReference type="NCBI Taxonomy" id="252514"/>
    <lineage>
        <taxon>Bacteria</taxon>
        <taxon>Pseudomonadati</taxon>
        <taxon>Pseudomonadota</taxon>
        <taxon>Gammaproteobacteria</taxon>
        <taxon>Cellvibrionales</taxon>
        <taxon>Microbulbiferaceae</taxon>
        <taxon>Microbulbifer</taxon>
    </lineage>
</organism>
<protein>
    <submittedName>
        <fullName evidence="2">Uncharacterized protein</fullName>
    </submittedName>
</protein>
<feature type="transmembrane region" description="Helical" evidence="1">
    <location>
        <begin position="72"/>
        <end position="97"/>
    </location>
</feature>
<name>A0AB35I017_MICTH</name>
<keyword evidence="1" id="KW-0472">Membrane</keyword>
<dbReference type="EMBL" id="JAPHQB010000026">
    <property type="protein sequence ID" value="MCX2802890.1"/>
    <property type="molecule type" value="Genomic_DNA"/>
</dbReference>
<feature type="transmembrane region" description="Helical" evidence="1">
    <location>
        <begin position="33"/>
        <end position="52"/>
    </location>
</feature>
<reference evidence="2" key="1">
    <citation type="submission" date="2022-11" db="EMBL/GenBank/DDBJ databases">
        <title>Chitin-degrading and fungicidal potential of chitinolytic bacterial strains from marine environment of the Pacific Ocean regions.</title>
        <authorList>
            <person name="Pentekhina I."/>
            <person name="Nedashkovskaya O."/>
            <person name="Seitkalieva A."/>
            <person name="Podvolotskaya A."/>
            <person name="Tekutyeva L."/>
            <person name="Balabanova L."/>
        </authorList>
    </citation>
    <scope>NUCLEOTIDE SEQUENCE</scope>
    <source>
        <strain evidence="2">KMM 6838</strain>
    </source>
</reference>
<evidence type="ECO:0000313" key="3">
    <source>
        <dbReference type="Proteomes" id="UP001209730"/>
    </source>
</evidence>
<feature type="transmembrane region" description="Helical" evidence="1">
    <location>
        <begin position="109"/>
        <end position="129"/>
    </location>
</feature>
<keyword evidence="1" id="KW-0812">Transmembrane</keyword>
<keyword evidence="1" id="KW-1133">Transmembrane helix</keyword>
<dbReference type="SUPFAM" id="SSF103473">
    <property type="entry name" value="MFS general substrate transporter"/>
    <property type="match status" value="1"/>
</dbReference>
<dbReference type="Proteomes" id="UP001209730">
    <property type="component" value="Unassembled WGS sequence"/>
</dbReference>